<organism evidence="6 7">
    <name type="scientific">Rhamnella rubrinervis</name>
    <dbReference type="NCBI Taxonomy" id="2594499"/>
    <lineage>
        <taxon>Eukaryota</taxon>
        <taxon>Viridiplantae</taxon>
        <taxon>Streptophyta</taxon>
        <taxon>Embryophyta</taxon>
        <taxon>Tracheophyta</taxon>
        <taxon>Spermatophyta</taxon>
        <taxon>Magnoliopsida</taxon>
        <taxon>eudicotyledons</taxon>
        <taxon>Gunneridae</taxon>
        <taxon>Pentapetalae</taxon>
        <taxon>rosids</taxon>
        <taxon>fabids</taxon>
        <taxon>Rosales</taxon>
        <taxon>Rhamnaceae</taxon>
        <taxon>rhamnoid group</taxon>
        <taxon>Rhamneae</taxon>
        <taxon>Rhamnella</taxon>
    </lineage>
</organism>
<feature type="compositionally biased region" description="Polar residues" evidence="4">
    <location>
        <begin position="119"/>
        <end position="154"/>
    </location>
</feature>
<dbReference type="FunFam" id="1.10.246.20:FF:000003">
    <property type="entry name" value="Mediator of RNA polymerase II transcription subunit 15a"/>
    <property type="match status" value="1"/>
</dbReference>
<dbReference type="SUPFAM" id="SSF47040">
    <property type="entry name" value="Kix domain of CBP (creb binding protein)"/>
    <property type="match status" value="1"/>
</dbReference>
<dbReference type="PANTHER" id="PTHR33137:SF4">
    <property type="entry name" value="MEDIATOR OF RNA POLYMERASE II TRANSCRIPTION SUBUNIT 15A-RELATED"/>
    <property type="match status" value="1"/>
</dbReference>
<dbReference type="EMBL" id="VOIH02000003">
    <property type="protein sequence ID" value="KAF3450927.1"/>
    <property type="molecule type" value="Genomic_DNA"/>
</dbReference>
<feature type="compositionally biased region" description="Polar residues" evidence="4">
    <location>
        <begin position="544"/>
        <end position="568"/>
    </location>
</feature>
<dbReference type="GO" id="GO:0003713">
    <property type="term" value="F:transcription coactivator activity"/>
    <property type="evidence" value="ECO:0007669"/>
    <property type="project" value="InterPro"/>
</dbReference>
<name>A0A8K0HE46_9ROSA</name>
<evidence type="ECO:0000256" key="4">
    <source>
        <dbReference type="SAM" id="MobiDB-lite"/>
    </source>
</evidence>
<feature type="region of interest" description="Disordered" evidence="4">
    <location>
        <begin position="381"/>
        <end position="410"/>
    </location>
</feature>
<feature type="compositionally biased region" description="Polar residues" evidence="4">
    <location>
        <begin position="92"/>
        <end position="108"/>
    </location>
</feature>
<accession>A0A8K0HE46</accession>
<comment type="caution">
    <text evidence="6">The sequence shown here is derived from an EMBL/GenBank/DDBJ whole genome shotgun (WGS) entry which is preliminary data.</text>
</comment>
<dbReference type="Proteomes" id="UP000796880">
    <property type="component" value="Unassembled WGS sequence"/>
</dbReference>
<dbReference type="Gene3D" id="1.10.246.20">
    <property type="entry name" value="Coactivator CBP, KIX domain"/>
    <property type="match status" value="1"/>
</dbReference>
<proteinExistence type="predicted"/>
<feature type="compositionally biased region" description="Low complexity" evidence="4">
    <location>
        <begin position="292"/>
        <end position="362"/>
    </location>
</feature>
<protein>
    <recommendedName>
        <fullName evidence="5">Mediator complex subunit 15 KIX domain-containing protein</fullName>
    </recommendedName>
</protein>
<feature type="region of interest" description="Disordered" evidence="4">
    <location>
        <begin position="675"/>
        <end position="702"/>
    </location>
</feature>
<dbReference type="GO" id="GO:0005634">
    <property type="term" value="C:nucleus"/>
    <property type="evidence" value="ECO:0007669"/>
    <property type="project" value="UniProtKB-SubCell"/>
</dbReference>
<feature type="compositionally biased region" description="Polar residues" evidence="4">
    <location>
        <begin position="171"/>
        <end position="197"/>
    </location>
</feature>
<evidence type="ECO:0000313" key="7">
    <source>
        <dbReference type="Proteomes" id="UP000796880"/>
    </source>
</evidence>
<evidence type="ECO:0000259" key="5">
    <source>
        <dbReference type="Pfam" id="PF16987"/>
    </source>
</evidence>
<feature type="compositionally biased region" description="Polar residues" evidence="4">
    <location>
        <begin position="923"/>
        <end position="947"/>
    </location>
</feature>
<feature type="region of interest" description="Disordered" evidence="4">
    <location>
        <begin position="544"/>
        <end position="571"/>
    </location>
</feature>
<feature type="region of interest" description="Disordered" evidence="4">
    <location>
        <begin position="436"/>
        <end position="529"/>
    </location>
</feature>
<comment type="subcellular location">
    <subcellularLocation>
        <location evidence="1">Nucleus</location>
    </subcellularLocation>
</comment>
<feature type="region of interest" description="Disordered" evidence="4">
    <location>
        <begin position="245"/>
        <end position="365"/>
    </location>
</feature>
<feature type="region of interest" description="Disordered" evidence="4">
    <location>
        <begin position="92"/>
        <end position="204"/>
    </location>
</feature>
<evidence type="ECO:0000256" key="3">
    <source>
        <dbReference type="SAM" id="Coils"/>
    </source>
</evidence>
<gene>
    <name evidence="6" type="ORF">FNV43_RR07016</name>
</gene>
<evidence type="ECO:0000313" key="6">
    <source>
        <dbReference type="EMBL" id="KAF3450927.1"/>
    </source>
</evidence>
<feature type="compositionally biased region" description="Low complexity" evidence="4">
    <location>
        <begin position="155"/>
        <end position="170"/>
    </location>
</feature>
<feature type="domain" description="Mediator complex subunit 15 KIX" evidence="5">
    <location>
        <begin position="19"/>
        <end position="98"/>
    </location>
</feature>
<feature type="compositionally biased region" description="Polar residues" evidence="4">
    <location>
        <begin position="436"/>
        <end position="452"/>
    </location>
</feature>
<feature type="compositionally biased region" description="Pro residues" evidence="4">
    <location>
        <begin position="992"/>
        <end position="1002"/>
    </location>
</feature>
<feature type="region of interest" description="Disordered" evidence="4">
    <location>
        <begin position="977"/>
        <end position="1026"/>
    </location>
</feature>
<sequence>MDNNNWRPIQGGEPAMDTSDWRTQLQPESRQRIVNKIMDTLKKHLPFSGQEGLLELKKIAVRFEEKIYTAATSQSDYLRKISLKMLSMETKSQSTMANSLPSNTSNRPPDQGPIGMPSQVHNQGQSLPMPMSANQSQTRQQLLSQNIQNSAGVQSSSSLSSALPPASSLAQTSVPSVVGPNTNMQNMPSASQNSVGSMGQGVPSNMFARQMQGRQVLPQQPQQQSQNTPQYLYQQQLQHQLMKPNFTQGNMPQSIMQSHMQQQQQQQNLLQPTQLQSSQQAVMQTSSAMKPSMMQSSLPSLQQNQQSSVPQSTKSMLQQHQQSILRQPQQSQQASVVHQQQTSMSQQTILPSQQQQQHMGQQPNATNMQQNHLIGQQNNVGEMQQQQQRLQGQQNLPNLQQQQQQQFMAQQSNISNMHQQQLGPQNNVTGLQQQQLHGNQTGNSGMQTNQHSVHMLQQSKAPGQQQPQQSASNLLPTQGQQSQPQQSQQLLSQIQSQPTQMQQQLGLQQQPNPLQRDMQQRLQASGQASGSLLQQQNVIDQQKQLYQSQRALPETSSTSLDSTAQTGHVNGGDWQEEVYQKVKTMKDMYFSEINDMYQKIAAKLQQHDSLHQRDPLQQHDSLQQQKLEQLDKLKLFKAMLERTLSFLQISKSNILPSHKEKLATYEKQIVSFINTNRPRKPASSLPQGQLPPPHMHSMQQPQSQINQVQSHENQMNPQLPSMNVQGSVATLQQNNIPSLQQNSISSLSGVSSTQQTMMNSMQSNSNMDSGQGNSLNSMQQVAMGSLQQNPVSGPQQANINVLSSQAGANVLQPNIKSLQSNSGMLQHQHLKQQQEQHILQSQQLKQQQLQQRQIHHQLLQQKQQMFQQQQQQQQQQLQQQSKQQLPAQLQTHQQQMPQLHQVNDVNDLKMRQGIKSGAFQQHAPGSQRPTYPHQQLKSGSSFPISSNQLLQAPSPQILQHSSPQVDQQNLLSSLTKTGTPLQASSPFVVPSPSTPLAPSPMPDPEKPLSGVPSLPNAGNIGQQQTNVGSTASSIAIGTPGISASPLLAECSGPDATHGNTLASVSGKSSITEHPLERLIKAVKSISPKALNASVSDIGSVVCMIDRIAGSAPGNGSRAAVGEDLVAMTKCRLQARNFITQDAANGTRKMRRYTSAMPLNVVSSAGSINDSFKQLNGSEASDLESTATSVVKRPRIEANHALLEEIREINQRLIDTVVDISDEDVDPRAAAAAAEGGEGTIVKCSFSAVALSPNLKSQYASAQMSPIQPLRLLVPSNYPNCSPILLDKFPVEISKEYEDLSVKAKSRFSISLRSLSQPMSLGEIARTWDVCARAVISEHAQQSGGGSFSSKYGTWENCLSAA</sequence>
<feature type="region of interest" description="Disordered" evidence="4">
    <location>
        <begin position="918"/>
        <end position="947"/>
    </location>
</feature>
<dbReference type="GO" id="GO:0031490">
    <property type="term" value="F:chromatin DNA binding"/>
    <property type="evidence" value="ECO:0007669"/>
    <property type="project" value="InterPro"/>
</dbReference>
<feature type="compositionally biased region" description="Low complexity" evidence="4">
    <location>
        <begin position="456"/>
        <end position="515"/>
    </location>
</feature>
<dbReference type="OrthoDB" id="1896842at2759"/>
<reference evidence="6" key="1">
    <citation type="submission" date="2020-03" db="EMBL/GenBank/DDBJ databases">
        <title>A high-quality chromosome-level genome assembly of a woody plant with both climbing and erect habits, Rhamnella rubrinervis.</title>
        <authorList>
            <person name="Lu Z."/>
            <person name="Yang Y."/>
            <person name="Zhu X."/>
            <person name="Sun Y."/>
        </authorList>
    </citation>
    <scope>NUCLEOTIDE SEQUENCE</scope>
    <source>
        <strain evidence="6">BYM</strain>
        <tissue evidence="6">Leaf</tissue>
    </source>
</reference>
<dbReference type="InterPro" id="IPR036546">
    <property type="entry name" value="MED15_KIX"/>
</dbReference>
<keyword evidence="3" id="KW-0175">Coiled coil</keyword>
<dbReference type="InterPro" id="IPR036529">
    <property type="entry name" value="KIX_dom_sf"/>
</dbReference>
<dbReference type="PANTHER" id="PTHR33137">
    <property type="entry name" value="MEDIATOR OF RNA POLYMERASE II TRANSCRIPTION SUBUNIT 15A-RELATED"/>
    <property type="match status" value="1"/>
</dbReference>
<dbReference type="Pfam" id="PF16987">
    <property type="entry name" value="KIX_2"/>
    <property type="match status" value="1"/>
</dbReference>
<feature type="coiled-coil region" evidence="3">
    <location>
        <begin position="827"/>
        <end position="879"/>
    </location>
</feature>
<evidence type="ECO:0000256" key="1">
    <source>
        <dbReference type="ARBA" id="ARBA00004123"/>
    </source>
</evidence>
<keyword evidence="7" id="KW-1185">Reference proteome</keyword>
<feature type="region of interest" description="Disordered" evidence="4">
    <location>
        <begin position="1"/>
        <end position="23"/>
    </location>
</feature>
<feature type="compositionally biased region" description="Low complexity" evidence="4">
    <location>
        <begin position="251"/>
        <end position="280"/>
    </location>
</feature>
<keyword evidence="2" id="KW-0539">Nucleus</keyword>
<dbReference type="InterPro" id="IPR044661">
    <property type="entry name" value="MED15a/b/c-like"/>
</dbReference>
<evidence type="ECO:0000256" key="2">
    <source>
        <dbReference type="ARBA" id="ARBA00023242"/>
    </source>
</evidence>